<dbReference type="InterPro" id="IPR050793">
    <property type="entry name" value="CMP-NeuNAc_synthase"/>
</dbReference>
<dbReference type="InterPro" id="IPR036412">
    <property type="entry name" value="HAD-like_sf"/>
</dbReference>
<comment type="similarity">
    <text evidence="5">Belongs to the CMP-NeuNAc synthase family.</text>
</comment>
<evidence type="ECO:0000256" key="6">
    <source>
        <dbReference type="ARBA" id="ARBA00011881"/>
    </source>
</evidence>
<evidence type="ECO:0000313" key="11">
    <source>
        <dbReference type="EMBL" id="OUJ18092.1"/>
    </source>
</evidence>
<evidence type="ECO:0000256" key="2">
    <source>
        <dbReference type="ARBA" id="ARBA00001946"/>
    </source>
</evidence>
<keyword evidence="8" id="KW-0479">Metal-binding</keyword>
<protein>
    <recommendedName>
        <fullName evidence="7">N-acylneuraminate cytidylyltransferase</fullName>
        <ecNumber evidence="7">2.7.7.43</ecNumber>
    </recommendedName>
</protein>
<dbReference type="GO" id="GO:0008781">
    <property type="term" value="F:N-acylneuraminate cytidylyltransferase activity"/>
    <property type="evidence" value="ECO:0007669"/>
    <property type="project" value="UniProtKB-EC"/>
</dbReference>
<dbReference type="SFLD" id="SFLDS00003">
    <property type="entry name" value="Haloacid_Dehalogenase"/>
    <property type="match status" value="1"/>
</dbReference>
<evidence type="ECO:0000256" key="9">
    <source>
        <dbReference type="ARBA" id="ARBA00022801"/>
    </source>
</evidence>
<evidence type="ECO:0000256" key="3">
    <source>
        <dbReference type="ARBA" id="ARBA00005141"/>
    </source>
</evidence>
<accession>A0A1Y3G9G8</accession>
<comment type="pathway">
    <text evidence="3">Amino-sugar metabolism; N-acetylneuraminate metabolism.</text>
</comment>
<comment type="cofactor">
    <cofactor evidence="2">
        <name>Mg(2+)</name>
        <dbReference type="ChEBI" id="CHEBI:18420"/>
    </cofactor>
</comment>
<name>A0A1Y3G9G8_9EURY</name>
<dbReference type="SUPFAM" id="SSF56784">
    <property type="entry name" value="HAD-like"/>
    <property type="match status" value="1"/>
</dbReference>
<dbReference type="Pfam" id="PF02348">
    <property type="entry name" value="CTP_transf_3"/>
    <property type="match status" value="1"/>
</dbReference>
<dbReference type="Proteomes" id="UP000195137">
    <property type="component" value="Unassembled WGS sequence"/>
</dbReference>
<comment type="subunit">
    <text evidence="6">Homotetramer.</text>
</comment>
<dbReference type="AlphaFoldDB" id="A0A1Y3G9G8"/>
<sequence length="389" mass="43918">MSSNFEKKNLIGLIPARGGSKGIPEKNIVSLCGLPLIAYTVKASLNSTIDKTIVSTDSNEIAKVAEEFGAEVIKRPDRLATDDAPTEPTIGHSIRELENEDYEFSDIALLQPTSPLRNSIDIDSAYNKYREGGFDSLLSVFENEYFYWDQKGNPINYDFRERPRRQDKDWEYVENGAIYIFSKERFLEHDNRLFGDIGMYVMPRERSIDIDGPLDLKLAEKIILEEKPNMGNHQETLEDLGLVIFDVDGVFTDGSVILNETGDESMKFSRVDGKGIEILKKDGFEVAVVSSEGSGIIEKRMSKLGIDEVHIGIKDKLSVYRDIKDRYGFRDKEICFCGDDIQDIPVMKEVGFSCCPANAQIEVKRISDYISRKKGGDGFVRDIQKTLTK</sequence>
<dbReference type="InterPro" id="IPR010023">
    <property type="entry name" value="KdsC_fam"/>
</dbReference>
<evidence type="ECO:0000256" key="1">
    <source>
        <dbReference type="ARBA" id="ARBA00001862"/>
    </source>
</evidence>
<dbReference type="Gene3D" id="3.40.50.1000">
    <property type="entry name" value="HAD superfamily/HAD-like"/>
    <property type="match status" value="1"/>
</dbReference>
<evidence type="ECO:0000256" key="7">
    <source>
        <dbReference type="ARBA" id="ARBA00012491"/>
    </source>
</evidence>
<evidence type="ECO:0000256" key="8">
    <source>
        <dbReference type="ARBA" id="ARBA00022723"/>
    </source>
</evidence>
<dbReference type="Pfam" id="PF08282">
    <property type="entry name" value="Hydrolase_3"/>
    <property type="match status" value="1"/>
</dbReference>
<dbReference type="NCBIfam" id="TIGR01670">
    <property type="entry name" value="KdsC-phosphatas"/>
    <property type="match status" value="1"/>
</dbReference>
<dbReference type="CDD" id="cd02513">
    <property type="entry name" value="CMP-NeuAc_Synthase"/>
    <property type="match status" value="1"/>
</dbReference>
<dbReference type="GO" id="GO:0006054">
    <property type="term" value="P:N-acetylneuraminate metabolic process"/>
    <property type="evidence" value="ECO:0007669"/>
    <property type="project" value="UniProtKB-UniPathway"/>
</dbReference>
<dbReference type="RefSeq" id="WP_086637897.1">
    <property type="nucleotide sequence ID" value="NZ_MRZU01000005.1"/>
</dbReference>
<dbReference type="InterPro" id="IPR023214">
    <property type="entry name" value="HAD_sf"/>
</dbReference>
<comment type="similarity">
    <text evidence="4">Belongs to the KdsC family.</text>
</comment>
<dbReference type="PANTHER" id="PTHR21485:SF3">
    <property type="entry name" value="N-ACYLNEURAMINATE CYTIDYLYLTRANSFERASE"/>
    <property type="match status" value="1"/>
</dbReference>
<evidence type="ECO:0000256" key="4">
    <source>
        <dbReference type="ARBA" id="ARBA00005893"/>
    </source>
</evidence>
<dbReference type="SFLD" id="SFLDG01138">
    <property type="entry name" value="C1.6.2:_Deoxy-d-mannose-octulo"/>
    <property type="match status" value="1"/>
</dbReference>
<comment type="caution">
    <text evidence="11">The sequence shown here is derived from an EMBL/GenBank/DDBJ whole genome shotgun (WGS) entry which is preliminary data.</text>
</comment>
<evidence type="ECO:0000313" key="12">
    <source>
        <dbReference type="Proteomes" id="UP000195137"/>
    </source>
</evidence>
<dbReference type="EMBL" id="MRZU01000005">
    <property type="protein sequence ID" value="OUJ18092.1"/>
    <property type="molecule type" value="Genomic_DNA"/>
</dbReference>
<dbReference type="InterPro" id="IPR003329">
    <property type="entry name" value="Cytidylyl_trans"/>
</dbReference>
<gene>
    <name evidence="11" type="ORF">AMET1_1534</name>
</gene>
<comment type="catalytic activity">
    <reaction evidence="1">
        <text>an N-acylneuraminate + CTP = a CMP-N-acyl-beta-neuraminate + diphosphate</text>
        <dbReference type="Rhea" id="RHEA:11344"/>
        <dbReference type="ChEBI" id="CHEBI:33019"/>
        <dbReference type="ChEBI" id="CHEBI:37563"/>
        <dbReference type="ChEBI" id="CHEBI:60073"/>
        <dbReference type="ChEBI" id="CHEBI:68671"/>
        <dbReference type="EC" id="2.7.7.43"/>
    </reaction>
</comment>
<proteinExistence type="inferred from homology"/>
<dbReference type="PANTHER" id="PTHR21485">
    <property type="entry name" value="HAD SUPERFAMILY MEMBERS CMAS AND KDSC"/>
    <property type="match status" value="1"/>
</dbReference>
<evidence type="ECO:0000256" key="10">
    <source>
        <dbReference type="ARBA" id="ARBA00022842"/>
    </source>
</evidence>
<evidence type="ECO:0000256" key="5">
    <source>
        <dbReference type="ARBA" id="ARBA00010726"/>
    </source>
</evidence>
<dbReference type="EC" id="2.7.7.43" evidence="7"/>
<dbReference type="GO" id="GO:0046872">
    <property type="term" value="F:metal ion binding"/>
    <property type="evidence" value="ECO:0007669"/>
    <property type="project" value="UniProtKB-KW"/>
</dbReference>
<keyword evidence="10" id="KW-0460">Magnesium</keyword>
<organism evidence="11 12">
    <name type="scientific">Methanonatronarchaeum thermophilum</name>
    <dbReference type="NCBI Taxonomy" id="1927129"/>
    <lineage>
        <taxon>Archaea</taxon>
        <taxon>Methanobacteriati</taxon>
        <taxon>Methanobacteriota</taxon>
        <taxon>Methanonatronarchaeia</taxon>
        <taxon>Methanonatronarchaeales</taxon>
        <taxon>Methanonatronarchaeaceae</taxon>
        <taxon>Methanonatronarchaeum</taxon>
    </lineage>
</organism>
<dbReference type="SFLD" id="SFLDG01136">
    <property type="entry name" value="C1.6:_Phosphoserine_Phosphatas"/>
    <property type="match status" value="1"/>
</dbReference>
<dbReference type="InterPro" id="IPR029044">
    <property type="entry name" value="Nucleotide-diphossugar_trans"/>
</dbReference>
<dbReference type="SUPFAM" id="SSF53448">
    <property type="entry name" value="Nucleotide-diphospho-sugar transferases"/>
    <property type="match status" value="1"/>
</dbReference>
<dbReference type="Gene3D" id="3.90.550.10">
    <property type="entry name" value="Spore Coat Polysaccharide Biosynthesis Protein SpsA, Chain A"/>
    <property type="match status" value="1"/>
</dbReference>
<keyword evidence="9" id="KW-0378">Hydrolase</keyword>
<dbReference type="GO" id="GO:0016788">
    <property type="term" value="F:hydrolase activity, acting on ester bonds"/>
    <property type="evidence" value="ECO:0007669"/>
    <property type="project" value="InterPro"/>
</dbReference>
<keyword evidence="12" id="KW-1185">Reference proteome</keyword>
<dbReference type="UniPathway" id="UPA00628"/>
<reference evidence="11 12" key="1">
    <citation type="submission" date="2016-12" db="EMBL/GenBank/DDBJ databases">
        <title>Discovery of methanogenic haloarchaea.</title>
        <authorList>
            <person name="Sorokin D.Y."/>
            <person name="Makarova K.S."/>
            <person name="Abbas B."/>
            <person name="Ferrer M."/>
            <person name="Golyshin P.N."/>
        </authorList>
    </citation>
    <scope>NUCLEOTIDE SEQUENCE [LARGE SCALE GENOMIC DNA]</scope>
    <source>
        <strain evidence="11">AMET1</strain>
    </source>
</reference>